<dbReference type="RefSeq" id="XP_028530275.1">
    <property type="nucleotide sequence ID" value="XM_028673864.1"/>
</dbReference>
<gene>
    <name evidence="2" type="ORF">PGAL8A_00504700</name>
</gene>
<sequence>MDIKLLNKKIFFRYLNKRFYINKAEEIVKEKSSNTRKNKFKNIYIDFSLNKYVNINSLNVERFIKTPIHYQKYKELVDTIKCVSNVRLQNIHLIRKIVNSLELYIINYLNSINYFNDLKDFEENFYEVDNDNAITINSVITILVSLYKLKYRNEEFLKLLEKYIFINKNKLKISQMHLILYIYSYFNRINKTFINSILLMILNNINSLNSYNILNIFTSLFYLNCKNEKTLYILTNYIISNKLNFDINIIIYILNNLKKLNYSNTNLMEYFHDQIILKLDFLNVEKNVQYVDSFFLKKNIQNIIDKENEEINIYENENKEYKNIHKNNSEIKKCTVSYDKNTLNNLNIGGYNHNFSDKNIDTYGSLHNKYIIENNYVDYIYEYYNNKDIIDKNKSKINLLMEVLIYYKYYKEDLLNVLYSHLLKNLKKYDKENVYHILSNIYDFEIDHLTSIHSLNKKLLLNLCHYYVPFYNKCNIIIFLFLKLILQKHNYFNTFVDKILLHKINTDILNLRNNEILNLLNEFKNSNINKYLCDISLIYFDFFKLQQVTTCKSKENNNCNNKSIDVDNNDGLIRRIKNSSENLSNYIEDKSFCKEKKIYIFEFNEKNRLNSCDTQFLLQLFFFYIEAKYYEGIFLFLKNLFFDLKDFKSFDPFLFYKINNYCFDLEKIMNLEEMKKITIYNKFNALQFLNIYEYFKNSFDSYEYFICKQDELVSCNHKRSMYYFYLYNIISINENDNDNFGEKENKDSSINLIKRENKNDFINDEKKECNQIMNKYVKTNSRINYISCYNKISNKYKEYNHNHKTEDNERNSSIDITYKNKKCDNFLEKNSNQKNFFNCNNKENLNTNKSLQFERNTFETNIYIYNILNNVYIYTPVDLFAIYINYYNSNNFFFLLENIVFKINYINTNYLSLVLSKIFTLLNKENCNKTKEKYILFFNFFHDYLLGEEKDFNECSHLIKNKEEIKNDYNFNNNEKRMIIDVIYKNCISKYDEIKTKKRIAYILHHNNYVSYANNDIIFNETFLSTFNQFILKKKYHFTCLLYNMTNESLFLILKSLRIKKKNSKYMNSIEIITNIFILRYIHCIYSDQTDNINSLKRNNSNHINNYDDEKLNIKDIKKLSVNLRLSLNNVNGKKDDKQINTNNKNINNTEKKNRNCNKKEEYDNTTEYNNNIDSEKECKSEVSSFIKNFIQIYYTIIKIRYFHEMPINKHIIRELCININYVDNNKFLRLLFYIYKYKFDEIKYLLMLQKKCFLYKDLYYTHSNYRIIEFLCKKLKINIDENIRTTPTKLTSYDYEK</sequence>
<evidence type="ECO:0000313" key="2">
    <source>
        <dbReference type="EMBL" id="CRG97474.1"/>
    </source>
</evidence>
<comment type="caution">
    <text evidence="2">The sequence shown here is derived from an EMBL/GenBank/DDBJ whole genome shotgun (WGS) entry which is preliminary data.</text>
</comment>
<accession>A0A1J1GY32</accession>
<dbReference type="OrthoDB" id="377269at2759"/>
<dbReference type="Proteomes" id="UP000220797">
    <property type="component" value="Unassembled WGS sequence"/>
</dbReference>
<protein>
    <submittedName>
        <fullName evidence="2">Uncharacterized protein</fullName>
    </submittedName>
</protein>
<name>A0A1J1GY32_PLAGA</name>
<proteinExistence type="predicted"/>
<evidence type="ECO:0000256" key="1">
    <source>
        <dbReference type="SAM" id="Coils"/>
    </source>
</evidence>
<keyword evidence="1" id="KW-0175">Coiled coil</keyword>
<dbReference type="GeneID" id="39733580"/>
<feature type="coiled-coil region" evidence="1">
    <location>
        <begin position="297"/>
        <end position="324"/>
    </location>
</feature>
<dbReference type="EMBL" id="CVMV01000110">
    <property type="protein sequence ID" value="CRG97474.1"/>
    <property type="molecule type" value="Genomic_DNA"/>
</dbReference>
<evidence type="ECO:0000313" key="3">
    <source>
        <dbReference type="Proteomes" id="UP000220797"/>
    </source>
</evidence>
<dbReference type="VEuPathDB" id="PlasmoDB:PGAL8A_00504700"/>
<reference evidence="2" key="1">
    <citation type="submission" date="2015-04" db="EMBL/GenBank/DDBJ databases">
        <authorList>
            <consortium name="Pathogen Informatics"/>
        </authorList>
    </citation>
    <scope>NUCLEOTIDE SEQUENCE [LARGE SCALE GENOMIC DNA]</scope>
    <source>
        <strain evidence="2">8A</strain>
    </source>
</reference>
<organism evidence="2 3">
    <name type="scientific">Plasmodium gallinaceum</name>
    <dbReference type="NCBI Taxonomy" id="5849"/>
    <lineage>
        <taxon>Eukaryota</taxon>
        <taxon>Sar</taxon>
        <taxon>Alveolata</taxon>
        <taxon>Apicomplexa</taxon>
        <taxon>Aconoidasida</taxon>
        <taxon>Haemosporida</taxon>
        <taxon>Plasmodiidae</taxon>
        <taxon>Plasmodium</taxon>
        <taxon>Plasmodium (Haemamoeba)</taxon>
    </lineage>
</organism>
<keyword evidence="3" id="KW-1185">Reference proteome</keyword>